<keyword evidence="2" id="KW-0378">Hydrolase</keyword>
<dbReference type="Proteomes" id="UP001347796">
    <property type="component" value="Unassembled WGS sequence"/>
</dbReference>
<keyword evidence="2" id="KW-0645">Protease</keyword>
<gene>
    <name evidence="5" type="ORF">SNE40_003303</name>
</gene>
<keyword evidence="2" id="KW-0788">Thiol protease</keyword>
<dbReference type="EMBL" id="JAZGQO010000002">
    <property type="protein sequence ID" value="KAK6191679.1"/>
    <property type="molecule type" value="Genomic_DNA"/>
</dbReference>
<dbReference type="InterPro" id="IPR033979">
    <property type="entry name" value="MINDY_domain"/>
</dbReference>
<protein>
    <recommendedName>
        <fullName evidence="2">Ubiquitin carboxyl-terminal hydrolase</fullName>
        <ecNumber evidence="2">3.4.19.12</ecNumber>
    </recommendedName>
</protein>
<evidence type="ECO:0000256" key="3">
    <source>
        <dbReference type="SAM" id="MobiDB-lite"/>
    </source>
</evidence>
<dbReference type="GO" id="GO:0036435">
    <property type="term" value="F:K48-linked polyubiquitin modification-dependent protein binding"/>
    <property type="evidence" value="ECO:0007669"/>
    <property type="project" value="UniProtKB-UniRule"/>
</dbReference>
<evidence type="ECO:0000256" key="1">
    <source>
        <dbReference type="ARBA" id="ARBA00006616"/>
    </source>
</evidence>
<organism evidence="5 6">
    <name type="scientific">Patella caerulea</name>
    <name type="common">Rayed Mediterranean limpet</name>
    <dbReference type="NCBI Taxonomy" id="87958"/>
    <lineage>
        <taxon>Eukaryota</taxon>
        <taxon>Metazoa</taxon>
        <taxon>Spiralia</taxon>
        <taxon>Lophotrochozoa</taxon>
        <taxon>Mollusca</taxon>
        <taxon>Gastropoda</taxon>
        <taxon>Patellogastropoda</taxon>
        <taxon>Patelloidea</taxon>
        <taxon>Patellidae</taxon>
        <taxon>Patella</taxon>
    </lineage>
</organism>
<dbReference type="GO" id="GO:1990380">
    <property type="term" value="F:K48-linked deubiquitinase activity"/>
    <property type="evidence" value="ECO:0007669"/>
    <property type="project" value="UniProtKB-UniRule"/>
</dbReference>
<feature type="compositionally biased region" description="Polar residues" evidence="3">
    <location>
        <begin position="109"/>
        <end position="121"/>
    </location>
</feature>
<dbReference type="InterPro" id="IPR007518">
    <property type="entry name" value="MINDY"/>
</dbReference>
<dbReference type="EC" id="3.4.19.12" evidence="2"/>
<evidence type="ECO:0000256" key="2">
    <source>
        <dbReference type="RuleBase" id="RU367139"/>
    </source>
</evidence>
<dbReference type="GO" id="GO:0006508">
    <property type="term" value="P:proteolysis"/>
    <property type="evidence" value="ECO:0007669"/>
    <property type="project" value="UniProtKB-KW"/>
</dbReference>
<dbReference type="Pfam" id="PF04424">
    <property type="entry name" value="MINDY_DUB"/>
    <property type="match status" value="1"/>
</dbReference>
<accession>A0AAN8KG14</accession>
<feature type="compositionally biased region" description="Polar residues" evidence="3">
    <location>
        <begin position="131"/>
        <end position="143"/>
    </location>
</feature>
<name>A0AAN8KG14_PATCE</name>
<proteinExistence type="inferred from homology"/>
<evidence type="ECO:0000313" key="5">
    <source>
        <dbReference type="EMBL" id="KAK6191679.1"/>
    </source>
</evidence>
<feature type="compositionally biased region" description="Basic and acidic residues" evidence="3">
    <location>
        <begin position="144"/>
        <end position="154"/>
    </location>
</feature>
<comment type="similarity">
    <text evidence="1 2">Belongs to the MINDY deubiquitinase family. FAM63 subfamily.</text>
</comment>
<dbReference type="GO" id="GO:0140934">
    <property type="term" value="F:histone deubiquitinase activity"/>
    <property type="evidence" value="ECO:0007669"/>
    <property type="project" value="UniProtKB-UniRule"/>
</dbReference>
<comment type="function">
    <text evidence="2">Hydrolase that can specifically remove 'Lys-48'-linked conjugated ubiquitin from proteins. Has exodeubiquitinase activity and has a preference for long polyubiquitin chains. May play a regulatory role at the level of protein turnover.</text>
</comment>
<keyword evidence="6" id="KW-1185">Reference proteome</keyword>
<dbReference type="GO" id="GO:0071108">
    <property type="term" value="P:protein K48-linked deubiquitination"/>
    <property type="evidence" value="ECO:0007669"/>
    <property type="project" value="TreeGrafter"/>
</dbReference>
<sequence>MDQEAGSVVKKSPHLDSTVNVAENSAENGGQHNSNIACNSTQVAPISSGSTQDTKASASDTQSETLTDSSTCEVGNISPLALENKDEKVNDSSNSVLTDTKEETKQESDGQINIESAQSDAKQPKLDKLSSDQTNPADLSSVKSVDESKNEVKSDTASGGVESSKTEKSENGQNTYYIKWINFKNNQVPIITQNENGPCPLLAIVNVLLLKGSLKLPQMIEMITSEQLMTYLGDYIFENKPKNLSENIQANYEQNMQDGINIMCKLQTGLDVNVKFDGVDDFEYTPECIIFDLLEIPLYHGWLVDPQDSKCVEAIGKLSYNQVVEKIITQKSSDKEDDAREALVAEQFLERSASQLTYHGICELCHTVKDNQLCVFFRNNHFTTLFKHNVSINWLINRLIS</sequence>
<feature type="region of interest" description="Disordered" evidence="3">
    <location>
        <begin position="1"/>
        <end position="169"/>
    </location>
</feature>
<dbReference type="GO" id="GO:0071944">
    <property type="term" value="C:cell periphery"/>
    <property type="evidence" value="ECO:0007669"/>
    <property type="project" value="TreeGrafter"/>
</dbReference>
<keyword evidence="2" id="KW-0833">Ubl conjugation pathway</keyword>
<feature type="compositionally biased region" description="Polar residues" evidence="3">
    <location>
        <begin position="15"/>
        <end position="73"/>
    </location>
</feature>
<feature type="domain" description="MINDY deubiquitinase" evidence="4">
    <location>
        <begin position="175"/>
        <end position="395"/>
    </location>
</feature>
<evidence type="ECO:0000259" key="4">
    <source>
        <dbReference type="Pfam" id="PF04424"/>
    </source>
</evidence>
<dbReference type="GO" id="GO:0004843">
    <property type="term" value="F:cysteine-type deubiquitinase activity"/>
    <property type="evidence" value="ECO:0007669"/>
    <property type="project" value="UniProtKB-UniRule"/>
</dbReference>
<feature type="compositionally biased region" description="Basic and acidic residues" evidence="3">
    <location>
        <begin position="99"/>
        <end position="108"/>
    </location>
</feature>
<evidence type="ECO:0000313" key="6">
    <source>
        <dbReference type="Proteomes" id="UP001347796"/>
    </source>
</evidence>
<dbReference type="GO" id="GO:0016807">
    <property type="term" value="F:cysteine-type carboxypeptidase activity"/>
    <property type="evidence" value="ECO:0007669"/>
    <property type="project" value="TreeGrafter"/>
</dbReference>
<dbReference type="PANTHER" id="PTHR18063">
    <property type="entry name" value="NF-E2 INDUCIBLE PROTEIN"/>
    <property type="match status" value="1"/>
</dbReference>
<comment type="catalytic activity">
    <reaction evidence="2">
        <text>Thiol-dependent hydrolysis of ester, thioester, amide, peptide and isopeptide bonds formed by the C-terminal Gly of ubiquitin (a 76-residue protein attached to proteins as an intracellular targeting signal).</text>
        <dbReference type="EC" id="3.4.19.12"/>
    </reaction>
</comment>
<dbReference type="PANTHER" id="PTHR18063:SF6">
    <property type="entry name" value="UBIQUITIN CARBOXYL-TERMINAL HYDROLASE"/>
    <property type="match status" value="1"/>
</dbReference>
<dbReference type="GO" id="GO:0005829">
    <property type="term" value="C:cytosol"/>
    <property type="evidence" value="ECO:0007669"/>
    <property type="project" value="TreeGrafter"/>
</dbReference>
<dbReference type="AlphaFoldDB" id="A0AAN8KG14"/>
<comment type="caution">
    <text evidence="5">The sequence shown here is derived from an EMBL/GenBank/DDBJ whole genome shotgun (WGS) entry which is preliminary data.</text>
</comment>
<reference evidence="5 6" key="1">
    <citation type="submission" date="2024-01" db="EMBL/GenBank/DDBJ databases">
        <title>The genome of the rayed Mediterranean limpet Patella caerulea (Linnaeus, 1758).</title>
        <authorList>
            <person name="Anh-Thu Weber A."/>
            <person name="Halstead-Nussloch G."/>
        </authorList>
    </citation>
    <scope>NUCLEOTIDE SEQUENCE [LARGE SCALE GENOMIC DNA]</scope>
    <source>
        <strain evidence="5">AATW-2023a</strain>
        <tissue evidence="5">Whole specimen</tissue>
    </source>
</reference>